<dbReference type="VEuPathDB" id="FungiDB:CXQ85_001558"/>
<accession>A0A2V1APS2</accession>
<feature type="region of interest" description="Disordered" evidence="1">
    <location>
        <begin position="170"/>
        <end position="315"/>
    </location>
</feature>
<gene>
    <name evidence="3" type="ORF">CXQ85_001558</name>
</gene>
<feature type="compositionally biased region" description="Low complexity" evidence="1">
    <location>
        <begin position="63"/>
        <end position="73"/>
    </location>
</feature>
<dbReference type="STRING" id="45357.A0A2V1APS2"/>
<keyword evidence="4" id="KW-1185">Reference proteome</keyword>
<dbReference type="InterPro" id="IPR055509">
    <property type="entry name" value="DUF7082"/>
</dbReference>
<feature type="compositionally biased region" description="Low complexity" evidence="1">
    <location>
        <begin position="38"/>
        <end position="51"/>
    </location>
</feature>
<evidence type="ECO:0000259" key="2">
    <source>
        <dbReference type="Pfam" id="PF23305"/>
    </source>
</evidence>
<feature type="domain" description="DUF7082" evidence="2">
    <location>
        <begin position="371"/>
        <end position="563"/>
    </location>
</feature>
<evidence type="ECO:0000313" key="3">
    <source>
        <dbReference type="EMBL" id="PVH19253.1"/>
    </source>
</evidence>
<dbReference type="OrthoDB" id="1751210at2759"/>
<dbReference type="Pfam" id="PF23305">
    <property type="entry name" value="DUF7082"/>
    <property type="match status" value="1"/>
</dbReference>
<dbReference type="EMBL" id="PKFO01000001">
    <property type="protein sequence ID" value="PVH19253.1"/>
    <property type="molecule type" value="Genomic_DNA"/>
</dbReference>
<name>A0A2V1APS2_9ASCO</name>
<dbReference type="RefSeq" id="XP_025340193.1">
    <property type="nucleotide sequence ID" value="XM_025485262.1"/>
</dbReference>
<feature type="compositionally biased region" description="Low complexity" evidence="1">
    <location>
        <begin position="291"/>
        <end position="313"/>
    </location>
</feature>
<feature type="region of interest" description="Disordered" evidence="1">
    <location>
        <begin position="497"/>
        <end position="520"/>
    </location>
</feature>
<dbReference type="Proteomes" id="UP000244309">
    <property type="component" value="Unassembled WGS sequence"/>
</dbReference>
<feature type="compositionally biased region" description="Pro residues" evidence="1">
    <location>
        <begin position="205"/>
        <end position="224"/>
    </location>
</feature>
<feature type="region of interest" description="Disordered" evidence="1">
    <location>
        <begin position="31"/>
        <end position="74"/>
    </location>
</feature>
<sequence length="590" mass="65846">MNNYILRPAAPDMANFHFHNPHAHQFEQFPENYPFPPQQHQQHQLQQFHQQHPPPQLFSRPHTSGTSGTSGSSYQLVLDETDPLAPAPMTSGYDFSFSDYADMRTATPQQEEFQIPSSQMIGPAGASFSSAFQPDQFAMERDPRLNPEYFQEDSADLRLLMYGLFPGQNEPPIGHPGPIGGAINGGPPAHPNGSMNGNPEFSGIPPMPPAQAQIPPPPPQPLRAPSPAKSVSLGPTDLPDKPPLLVTDAVRKTRPTRKRASRSRAPKRPSQGSKSSSRDSNSTVFSRDSLDSLSSSNSVTSIESSLTSPSKISPIAPTSVPSIPNVLPQHHCKIVRGVASGGSSVRPPEPSQGDLQHLQVELVVGGQPVKDVCHSKWSRNEKLDRRRIVRIERRQKGHFIYIDFSVVGYANDHPEMEKPPPDTDVVEVSCLAWDRASDEDKPGTNFYITSVEVVAIVETLIQSKLMDSKLRRRERGRIRSNLLTFWSKASYHSKAKEAERRAEEDREMTESQKEAVLEAQREGQKRKAEFARSIMAYEVRKPRGFDKGFRILRWDKLVPALQRALQCYYAEMTSEQRDLYTSMECSTAMN</sequence>
<reference evidence="3 4" key="1">
    <citation type="submission" date="2017-12" db="EMBL/GenBank/DDBJ databases">
        <title>Genome Sequence of a Multidrug-Resistant Candida haemulonii Isolate from a Patient with Chronic Leg Ulcers in Israel.</title>
        <authorList>
            <person name="Chow N.A."/>
            <person name="Gade L."/>
            <person name="Batra D."/>
            <person name="Rowe L.A."/>
            <person name="Ben-Ami R."/>
            <person name="Loparev V.N."/>
            <person name="Litvintseva A.P."/>
        </authorList>
    </citation>
    <scope>NUCLEOTIDE SEQUENCE [LARGE SCALE GENOMIC DNA]</scope>
    <source>
        <strain evidence="3 4">B11899</strain>
    </source>
</reference>
<organism evidence="3 4">
    <name type="scientific">Candidozyma haemuli</name>
    <dbReference type="NCBI Taxonomy" id="45357"/>
    <lineage>
        <taxon>Eukaryota</taxon>
        <taxon>Fungi</taxon>
        <taxon>Dikarya</taxon>
        <taxon>Ascomycota</taxon>
        <taxon>Saccharomycotina</taxon>
        <taxon>Pichiomycetes</taxon>
        <taxon>Metschnikowiaceae</taxon>
        <taxon>Candidozyma</taxon>
    </lineage>
</organism>
<feature type="compositionally biased region" description="Polar residues" evidence="1">
    <location>
        <begin position="271"/>
        <end position="285"/>
    </location>
</feature>
<proteinExistence type="predicted"/>
<comment type="caution">
    <text evidence="3">The sequence shown here is derived from an EMBL/GenBank/DDBJ whole genome shotgun (WGS) entry which is preliminary data.</text>
</comment>
<evidence type="ECO:0000256" key="1">
    <source>
        <dbReference type="SAM" id="MobiDB-lite"/>
    </source>
</evidence>
<evidence type="ECO:0000313" key="4">
    <source>
        <dbReference type="Proteomes" id="UP000244309"/>
    </source>
</evidence>
<protein>
    <recommendedName>
        <fullName evidence="2">DUF7082 domain-containing protein</fullName>
    </recommendedName>
</protein>
<dbReference type="AlphaFoldDB" id="A0A2V1APS2"/>
<feature type="compositionally biased region" description="Basic residues" evidence="1">
    <location>
        <begin position="252"/>
        <end position="267"/>
    </location>
</feature>
<dbReference type="GeneID" id="37006889"/>